<dbReference type="EMBL" id="MVHD01000056">
    <property type="protein sequence ID" value="OQZ88442.1"/>
    <property type="molecule type" value="Genomic_DNA"/>
</dbReference>
<sequence length="191" mass="19352">MGSAPRAPHHVGVLLAAGAGRRYGKPKVLVKGWLDTAVGALRDGGCADVVVVLGAAEVATPPGAAAVLAPDWADGLSASVRAGLAEAGRRHADFAVLHVVDTPDVGPDVVARVLARAAASPSGLARAYFGDRPGHPVVLARRQWPGVLARISGDQGAGAYLRDRGDVEAVDCGDLAGGQDIDEPETNPGPR</sequence>
<reference evidence="3" key="2">
    <citation type="submission" date="2020-07" db="EMBL/GenBank/DDBJ databases">
        <authorList>
            <person name="Pettersson B.M.F."/>
            <person name="Behra P.R.K."/>
            <person name="Ramesh M."/>
            <person name="Das S."/>
            <person name="Dasgupta S."/>
            <person name="Kirsebom L.A."/>
        </authorList>
    </citation>
    <scope>NUCLEOTIDE SEQUENCE</scope>
    <source>
        <strain evidence="3">CCUG 55640</strain>
    </source>
</reference>
<proteinExistence type="predicted"/>
<dbReference type="Pfam" id="PF12804">
    <property type="entry name" value="NTP_transf_3"/>
    <property type="match status" value="1"/>
</dbReference>
<dbReference type="PANTHER" id="PTHR43777:SF1">
    <property type="entry name" value="MOLYBDENUM COFACTOR CYTIDYLYLTRANSFERASE"/>
    <property type="match status" value="1"/>
</dbReference>
<name>A0AA42BY45_9MYCO</name>
<keyword evidence="3" id="KW-0808">Transferase</keyword>
<dbReference type="AlphaFoldDB" id="A0AA42BY45"/>
<dbReference type="InterPro" id="IPR029044">
    <property type="entry name" value="Nucleotide-diphossugar_trans"/>
</dbReference>
<dbReference type="Gene3D" id="3.90.550.10">
    <property type="entry name" value="Spore Coat Polysaccharide Biosynthesis Protein SpsA, Chain A"/>
    <property type="match status" value="1"/>
</dbReference>
<dbReference type="SUPFAM" id="SSF53448">
    <property type="entry name" value="Nucleotide-diphospho-sugar transferases"/>
    <property type="match status" value="1"/>
</dbReference>
<evidence type="ECO:0000313" key="3">
    <source>
        <dbReference type="EMBL" id="MCV7378443.1"/>
    </source>
</evidence>
<feature type="domain" description="MobA-like NTP transferase" evidence="2">
    <location>
        <begin position="12"/>
        <end position="164"/>
    </location>
</feature>
<dbReference type="GO" id="GO:0016779">
    <property type="term" value="F:nucleotidyltransferase activity"/>
    <property type="evidence" value="ECO:0007669"/>
    <property type="project" value="UniProtKB-ARBA"/>
</dbReference>
<evidence type="ECO:0000313" key="5">
    <source>
        <dbReference type="Proteomes" id="UP000192319"/>
    </source>
</evidence>
<evidence type="ECO:0000256" key="1">
    <source>
        <dbReference type="SAM" id="MobiDB-lite"/>
    </source>
</evidence>
<comment type="caution">
    <text evidence="3">The sequence shown here is derived from an EMBL/GenBank/DDBJ whole genome shotgun (WGS) entry which is preliminary data.</text>
</comment>
<evidence type="ECO:0000259" key="2">
    <source>
        <dbReference type="Pfam" id="PF12804"/>
    </source>
</evidence>
<dbReference type="Proteomes" id="UP000192319">
    <property type="component" value="Unassembled WGS sequence"/>
</dbReference>
<dbReference type="RefSeq" id="WP_083140365.1">
    <property type="nucleotide sequence ID" value="NZ_JACKVH010000012.1"/>
</dbReference>
<accession>A0AA42BY45</accession>
<feature type="region of interest" description="Disordered" evidence="1">
    <location>
        <begin position="172"/>
        <end position="191"/>
    </location>
</feature>
<dbReference type="Proteomes" id="UP001141650">
    <property type="component" value="Unassembled WGS sequence"/>
</dbReference>
<keyword evidence="5" id="KW-1185">Reference proteome</keyword>
<evidence type="ECO:0000313" key="4">
    <source>
        <dbReference type="EMBL" id="OQZ88442.1"/>
    </source>
</evidence>
<organism evidence="3 6">
    <name type="scientific">Mycobacterium alsense</name>
    <dbReference type="NCBI Taxonomy" id="324058"/>
    <lineage>
        <taxon>Bacteria</taxon>
        <taxon>Bacillati</taxon>
        <taxon>Actinomycetota</taxon>
        <taxon>Actinomycetes</taxon>
        <taxon>Mycobacteriales</taxon>
        <taxon>Mycobacteriaceae</taxon>
        <taxon>Mycobacterium</taxon>
    </lineage>
</organism>
<dbReference type="InterPro" id="IPR025877">
    <property type="entry name" value="MobA-like_NTP_Trfase"/>
</dbReference>
<protein>
    <submittedName>
        <fullName evidence="4">Molybdopterin-guanine dinucleotide biosynthesis protein MobA</fullName>
    </submittedName>
    <submittedName>
        <fullName evidence="3">NTP transferase domain-containing protein</fullName>
    </submittedName>
</protein>
<evidence type="ECO:0000313" key="6">
    <source>
        <dbReference type="Proteomes" id="UP001141650"/>
    </source>
</evidence>
<dbReference type="PANTHER" id="PTHR43777">
    <property type="entry name" value="MOLYBDENUM COFACTOR CYTIDYLYLTRANSFERASE"/>
    <property type="match status" value="1"/>
</dbReference>
<dbReference type="EMBL" id="JACKVH010000012">
    <property type="protein sequence ID" value="MCV7378443.1"/>
    <property type="molecule type" value="Genomic_DNA"/>
</dbReference>
<reference evidence="4 5" key="1">
    <citation type="submission" date="2017-02" db="EMBL/GenBank/DDBJ databases">
        <title>The new phylogeny of genus Mycobacterium.</title>
        <authorList>
            <person name="Tortoli E."/>
            <person name="Trovato A."/>
            <person name="Cirillo D.M."/>
        </authorList>
    </citation>
    <scope>NUCLEOTIDE SEQUENCE [LARGE SCALE GENOMIC DNA]</scope>
    <source>
        <strain evidence="4 5">DSM 45230</strain>
    </source>
</reference>
<reference evidence="3" key="3">
    <citation type="journal article" date="2022" name="BMC Genomics">
        <title>Comparative genome analysis of mycobacteria focusing on tRNA and non-coding RNA.</title>
        <authorList>
            <person name="Behra P.R.K."/>
            <person name="Pettersson B.M.F."/>
            <person name="Ramesh M."/>
            <person name="Das S."/>
            <person name="Dasgupta S."/>
            <person name="Kirsebom L.A."/>
        </authorList>
    </citation>
    <scope>NUCLEOTIDE SEQUENCE</scope>
    <source>
        <strain evidence="3">CCUG 55640</strain>
    </source>
</reference>
<gene>
    <name evidence="4" type="ORF">BST11_22745</name>
    <name evidence="3" type="ORF">H7K38_07220</name>
</gene>